<evidence type="ECO:0000256" key="2">
    <source>
        <dbReference type="ARBA" id="ARBA00022692"/>
    </source>
</evidence>
<gene>
    <name evidence="7" type="ORF">ENT87_04340</name>
</gene>
<dbReference type="PANTHER" id="PTHR35864:SF1">
    <property type="entry name" value="ZINC METALLOPROTEASE YWHC-RELATED"/>
    <property type="match status" value="1"/>
</dbReference>
<comment type="caution">
    <text evidence="7">The sequence shown here is derived from an EMBL/GenBank/DDBJ whole genome shotgun (WGS) entry which is preliminary data.</text>
</comment>
<organism evidence="7">
    <name type="scientific">Ignisphaera aggregans</name>
    <dbReference type="NCBI Taxonomy" id="334771"/>
    <lineage>
        <taxon>Archaea</taxon>
        <taxon>Thermoproteota</taxon>
        <taxon>Thermoprotei</taxon>
        <taxon>Desulfurococcales</taxon>
        <taxon>Desulfurococcaceae</taxon>
        <taxon>Ignisphaera</taxon>
    </lineage>
</organism>
<dbReference type="GO" id="GO:0008233">
    <property type="term" value="F:peptidase activity"/>
    <property type="evidence" value="ECO:0007669"/>
    <property type="project" value="UniProtKB-KW"/>
</dbReference>
<feature type="transmembrane region" description="Helical" evidence="5">
    <location>
        <begin position="75"/>
        <end position="96"/>
    </location>
</feature>
<dbReference type="InterPro" id="IPR008915">
    <property type="entry name" value="Peptidase_M50"/>
</dbReference>
<name>A0A7J3I817_9CREN</name>
<keyword evidence="2 5" id="KW-0812">Transmembrane</keyword>
<evidence type="ECO:0000259" key="6">
    <source>
        <dbReference type="Pfam" id="PF02163"/>
    </source>
</evidence>
<dbReference type="Pfam" id="PF02163">
    <property type="entry name" value="Peptidase_M50"/>
    <property type="match status" value="1"/>
</dbReference>
<proteinExistence type="predicted"/>
<evidence type="ECO:0000256" key="3">
    <source>
        <dbReference type="ARBA" id="ARBA00022989"/>
    </source>
</evidence>
<dbReference type="GO" id="GO:0016020">
    <property type="term" value="C:membrane"/>
    <property type="evidence" value="ECO:0007669"/>
    <property type="project" value="UniProtKB-SubCell"/>
</dbReference>
<keyword evidence="3 5" id="KW-1133">Transmembrane helix</keyword>
<evidence type="ECO:0000256" key="1">
    <source>
        <dbReference type="ARBA" id="ARBA00004141"/>
    </source>
</evidence>
<evidence type="ECO:0000256" key="4">
    <source>
        <dbReference type="ARBA" id="ARBA00023136"/>
    </source>
</evidence>
<accession>A0A7J3I817</accession>
<keyword evidence="7" id="KW-0378">Hydrolase</keyword>
<comment type="subcellular location">
    <subcellularLocation>
        <location evidence="1">Membrane</location>
        <topology evidence="1">Multi-pass membrane protein</topology>
    </subcellularLocation>
</comment>
<feature type="domain" description="Peptidase M50" evidence="6">
    <location>
        <begin position="45"/>
        <end position="141"/>
    </location>
</feature>
<protein>
    <submittedName>
        <fullName evidence="7">Site-2 protease family protein</fullName>
    </submittedName>
</protein>
<keyword evidence="7" id="KW-0645">Protease</keyword>
<feature type="transmembrane region" description="Helical" evidence="5">
    <location>
        <begin position="178"/>
        <end position="197"/>
    </location>
</feature>
<dbReference type="InterPro" id="IPR052348">
    <property type="entry name" value="Metallopeptidase_M50B"/>
</dbReference>
<dbReference type="PANTHER" id="PTHR35864">
    <property type="entry name" value="ZINC METALLOPROTEASE MJ0611-RELATED"/>
    <property type="match status" value="1"/>
</dbReference>
<dbReference type="AlphaFoldDB" id="A0A7J3I817"/>
<dbReference type="GO" id="GO:0006508">
    <property type="term" value="P:proteolysis"/>
    <property type="evidence" value="ECO:0007669"/>
    <property type="project" value="UniProtKB-KW"/>
</dbReference>
<sequence length="198" mass="22323">MYWYGYDNSSRIRELLDFISSMIVLSFAFSYNYIIHGRSELVPAVIIAITSSFALHEFAHRYVARANGAYAKYRAWYMGLLIALVLTIATQGRFTFAAPGAVTVYTPWYSHEIEASIALAGPLINIAIGFICLISSLFTQGIVHQYLRIIGGINSFIALFNLLPMPPLDGYKVFRANIIKWLVSFVFSILLWIAYLLS</sequence>
<feature type="transmembrane region" description="Helical" evidence="5">
    <location>
        <begin position="15"/>
        <end position="35"/>
    </location>
</feature>
<evidence type="ECO:0000256" key="5">
    <source>
        <dbReference type="SAM" id="Phobius"/>
    </source>
</evidence>
<dbReference type="EMBL" id="DTAI01000125">
    <property type="protein sequence ID" value="HGN36763.1"/>
    <property type="molecule type" value="Genomic_DNA"/>
</dbReference>
<evidence type="ECO:0000313" key="7">
    <source>
        <dbReference type="EMBL" id="HGN36763.1"/>
    </source>
</evidence>
<feature type="transmembrane region" description="Helical" evidence="5">
    <location>
        <begin position="146"/>
        <end position="166"/>
    </location>
</feature>
<reference evidence="7" key="1">
    <citation type="journal article" date="2020" name="mSystems">
        <title>Genome- and Community-Level Interaction Insights into Carbon Utilization and Element Cycling Functions of Hydrothermarchaeota in Hydrothermal Sediment.</title>
        <authorList>
            <person name="Zhou Z."/>
            <person name="Liu Y."/>
            <person name="Xu W."/>
            <person name="Pan J."/>
            <person name="Luo Z.H."/>
            <person name="Li M."/>
        </authorList>
    </citation>
    <scope>NUCLEOTIDE SEQUENCE [LARGE SCALE GENOMIC DNA]</scope>
    <source>
        <strain evidence="7">SpSt-618</strain>
    </source>
</reference>
<keyword evidence="4 5" id="KW-0472">Membrane</keyword>
<feature type="transmembrane region" description="Helical" evidence="5">
    <location>
        <begin position="116"/>
        <end position="139"/>
    </location>
</feature>